<dbReference type="Proteomes" id="UP000030751">
    <property type="component" value="Unassembled WGS sequence"/>
</dbReference>
<dbReference type="AlphaFoldDB" id="W9Q9L1"/>
<protein>
    <submittedName>
        <fullName evidence="2">Uncharacterized protein</fullName>
    </submittedName>
</protein>
<evidence type="ECO:0000256" key="1">
    <source>
        <dbReference type="SAM" id="MobiDB-lite"/>
    </source>
</evidence>
<dbReference type="EMBL" id="JH650968">
    <property type="protein sequence ID" value="EXA54234.1"/>
    <property type="molecule type" value="Genomic_DNA"/>
</dbReference>
<dbReference type="HOGENOM" id="CLU_2704863_0_0_1"/>
<proteinExistence type="predicted"/>
<feature type="compositionally biased region" description="Polar residues" evidence="1">
    <location>
        <begin position="28"/>
        <end position="37"/>
    </location>
</feature>
<gene>
    <name evidence="2" type="ORF">FOVG_01753</name>
</gene>
<organism evidence="2">
    <name type="scientific">Fusarium oxysporum f. sp. pisi HDV247</name>
    <dbReference type="NCBI Taxonomy" id="1080344"/>
    <lineage>
        <taxon>Eukaryota</taxon>
        <taxon>Fungi</taxon>
        <taxon>Dikarya</taxon>
        <taxon>Ascomycota</taxon>
        <taxon>Pezizomycotina</taxon>
        <taxon>Sordariomycetes</taxon>
        <taxon>Hypocreomycetidae</taxon>
        <taxon>Hypocreales</taxon>
        <taxon>Nectriaceae</taxon>
        <taxon>Fusarium</taxon>
        <taxon>Fusarium oxysporum species complex</taxon>
    </lineage>
</organism>
<name>W9Q9L1_FUSOX</name>
<reference evidence="2" key="1">
    <citation type="submission" date="2011-10" db="EMBL/GenBank/DDBJ databases">
        <title>The Genome Sequence of Fusarium oxysporum HDV247.</title>
        <authorList>
            <consortium name="The Broad Institute Genome Sequencing Platform"/>
            <person name="Ma L.-J."/>
            <person name="Gale L.R."/>
            <person name="Schwartz D.C."/>
            <person name="Zhou S."/>
            <person name="Corby-Kistler H."/>
            <person name="Young S.K."/>
            <person name="Zeng Q."/>
            <person name="Gargeya S."/>
            <person name="Fitzgerald M."/>
            <person name="Haas B."/>
            <person name="Abouelleil A."/>
            <person name="Alvarado L."/>
            <person name="Arachchi H.M."/>
            <person name="Berlin A."/>
            <person name="Brown A."/>
            <person name="Chapman S.B."/>
            <person name="Chen Z."/>
            <person name="Dunbar C."/>
            <person name="Freedman E."/>
            <person name="Gearin G."/>
            <person name="Goldberg J."/>
            <person name="Griggs A."/>
            <person name="Gujja S."/>
            <person name="Heiman D."/>
            <person name="Howarth C."/>
            <person name="Larson L."/>
            <person name="Lui A."/>
            <person name="MacDonald P.J.P."/>
            <person name="Montmayeur A."/>
            <person name="Murphy C."/>
            <person name="Neiman D."/>
            <person name="Pearson M."/>
            <person name="Priest M."/>
            <person name="Roberts A."/>
            <person name="Saif S."/>
            <person name="Shea T."/>
            <person name="Shenoy N."/>
            <person name="Sisk P."/>
            <person name="Stolte C."/>
            <person name="Sykes S."/>
            <person name="Wortman J."/>
            <person name="Nusbaum C."/>
            <person name="Birren B."/>
        </authorList>
    </citation>
    <scope>NUCLEOTIDE SEQUENCE [LARGE SCALE GENOMIC DNA]</scope>
    <source>
        <strain evidence="2">HDV247</strain>
    </source>
</reference>
<feature type="region of interest" description="Disordered" evidence="1">
    <location>
        <begin position="21"/>
        <end position="49"/>
    </location>
</feature>
<sequence length="73" mass="7824">MHVLHKLLWETNSAEEQVVQSGVGAGSPGTTLRASRSSPDDQRIASSGLTLEGSENEFVLVLKNSQSANQADW</sequence>
<accession>W9Q9L1</accession>
<reference evidence="2" key="2">
    <citation type="submission" date="2012-05" db="EMBL/GenBank/DDBJ databases">
        <title>Annotation of the Genome Sequence of Fusarium oxysporum HDV247.</title>
        <authorList>
            <consortium name="The Broad Institute Genomics Platform"/>
            <person name="Ma L.-J."/>
            <person name="Corby-Kistler H."/>
            <person name="Broz K."/>
            <person name="Gale L.R."/>
            <person name="Jonkers W."/>
            <person name="O'Donnell K."/>
            <person name="Ploetz R."/>
            <person name="Steinberg C."/>
            <person name="Schwartz D.C."/>
            <person name="VanEtten H."/>
            <person name="Zhou S."/>
            <person name="Young S.K."/>
            <person name="Zeng Q."/>
            <person name="Gargeya S."/>
            <person name="Fitzgerald M."/>
            <person name="Abouelleil A."/>
            <person name="Alvarado L."/>
            <person name="Chapman S.B."/>
            <person name="Gainer-Dewar J."/>
            <person name="Goldberg J."/>
            <person name="Griggs A."/>
            <person name="Gujja S."/>
            <person name="Hansen M."/>
            <person name="Howarth C."/>
            <person name="Imamovic A."/>
            <person name="Ireland A."/>
            <person name="Larimer J."/>
            <person name="McCowan C."/>
            <person name="Murphy C."/>
            <person name="Pearson M."/>
            <person name="Poon T.W."/>
            <person name="Priest M."/>
            <person name="Roberts A."/>
            <person name="Saif S."/>
            <person name="Shea T."/>
            <person name="Sykes S."/>
            <person name="Wortman J."/>
            <person name="Nusbaum C."/>
            <person name="Birren B."/>
        </authorList>
    </citation>
    <scope>NUCLEOTIDE SEQUENCE</scope>
    <source>
        <strain evidence="2">HDV247</strain>
    </source>
</reference>
<evidence type="ECO:0000313" key="2">
    <source>
        <dbReference type="EMBL" id="EXA54234.1"/>
    </source>
</evidence>